<evidence type="ECO:0000313" key="1">
    <source>
        <dbReference type="EMBL" id="RGW08567.1"/>
    </source>
</evidence>
<proteinExistence type="predicted"/>
<dbReference type="AlphaFoldDB" id="A0A395XFE9"/>
<dbReference type="Proteomes" id="UP000265970">
    <property type="component" value="Unassembled WGS sequence"/>
</dbReference>
<reference evidence="1 2" key="1">
    <citation type="submission" date="2018-08" db="EMBL/GenBank/DDBJ databases">
        <title>A genome reference for cultivated species of the human gut microbiota.</title>
        <authorList>
            <person name="Zou Y."/>
            <person name="Xue W."/>
            <person name="Luo G."/>
        </authorList>
    </citation>
    <scope>NUCLEOTIDE SEQUENCE [LARGE SCALE GENOMIC DNA]</scope>
    <source>
        <strain evidence="1 2">AF13-3LB</strain>
    </source>
</reference>
<accession>A0A395XFE9</accession>
<organism evidence="1 2">
    <name type="scientific">Bifidobacterium pseudolongum</name>
    <dbReference type="NCBI Taxonomy" id="1694"/>
    <lineage>
        <taxon>Bacteria</taxon>
        <taxon>Bacillati</taxon>
        <taxon>Actinomycetota</taxon>
        <taxon>Actinomycetes</taxon>
        <taxon>Bifidobacteriales</taxon>
        <taxon>Bifidobacteriaceae</taxon>
        <taxon>Bifidobacterium</taxon>
    </lineage>
</organism>
<sequence length="119" mass="13376">MTYTTNARPEVHAGDTITIGNRNGYHETIIVGSATVIDHGRNNTLHVHQAETNDIYDITDDREGWTLEQVDCPHPPAMQFPDGLPIKHQCLRCAWADWLTFPEVETTPPSPPSYNQPRA</sequence>
<dbReference type="RefSeq" id="WP_118239443.1">
    <property type="nucleotide sequence ID" value="NZ_QRZV01000004.1"/>
</dbReference>
<protein>
    <submittedName>
        <fullName evidence="1">Uncharacterized protein</fullName>
    </submittedName>
</protein>
<evidence type="ECO:0000313" key="2">
    <source>
        <dbReference type="Proteomes" id="UP000265970"/>
    </source>
</evidence>
<gene>
    <name evidence="1" type="ORF">DWV92_06925</name>
</gene>
<dbReference type="EMBL" id="QRZV01000004">
    <property type="protein sequence ID" value="RGW08567.1"/>
    <property type="molecule type" value="Genomic_DNA"/>
</dbReference>
<name>A0A395XFE9_9BIFI</name>
<comment type="caution">
    <text evidence="1">The sequence shown here is derived from an EMBL/GenBank/DDBJ whole genome shotgun (WGS) entry which is preliminary data.</text>
</comment>